<evidence type="ECO:0000313" key="3">
    <source>
        <dbReference type="Proteomes" id="UP000824782"/>
    </source>
</evidence>
<protein>
    <recommendedName>
        <fullName evidence="1">Fibronectin type-III domain-containing protein</fullName>
    </recommendedName>
</protein>
<dbReference type="EMBL" id="WNYA01026791">
    <property type="protein sequence ID" value="KAG8537792.1"/>
    <property type="molecule type" value="Genomic_DNA"/>
</dbReference>
<proteinExistence type="predicted"/>
<reference evidence="2" key="1">
    <citation type="thesis" date="2020" institute="ProQuest LLC" country="789 East Eisenhower Parkway, Ann Arbor, MI, USA">
        <title>Comparative Genomics and Chromosome Evolution.</title>
        <authorList>
            <person name="Mudd A.B."/>
        </authorList>
    </citation>
    <scope>NUCLEOTIDE SEQUENCE</scope>
    <source>
        <strain evidence="2">237g6f4</strain>
        <tissue evidence="2">Blood</tissue>
    </source>
</reference>
<dbReference type="PANTHER" id="PTHR20859:SF46">
    <property type="entry name" value="INTERFERON GAMMA RECEPTOR 2"/>
    <property type="match status" value="1"/>
</dbReference>
<dbReference type="InterPro" id="IPR013783">
    <property type="entry name" value="Ig-like_fold"/>
</dbReference>
<dbReference type="InterPro" id="IPR003961">
    <property type="entry name" value="FN3_dom"/>
</dbReference>
<comment type="caution">
    <text evidence="2">The sequence shown here is derived from an EMBL/GenBank/DDBJ whole genome shotgun (WGS) entry which is preliminary data.</text>
</comment>
<dbReference type="GO" id="GO:0005886">
    <property type="term" value="C:plasma membrane"/>
    <property type="evidence" value="ECO:0007669"/>
    <property type="project" value="TreeGrafter"/>
</dbReference>
<sequence>MDQDRDSPGLGNDVYKNSQTGIRSELVRGFWKIPAPINVMMDSFNFKNILRWNRPANLRGDVIYTVEYKMDTISATTNFKTICVTREQQCDSSAITYKSYVRVKAQLNSSQSEWTTIHFDPFSESKMLHAYHHRPFFRYFSTYNTKIVVTYSVQST</sequence>
<dbReference type="AlphaFoldDB" id="A0AAV6YKS1"/>
<dbReference type="SUPFAM" id="SSF49265">
    <property type="entry name" value="Fibronectin type III"/>
    <property type="match status" value="1"/>
</dbReference>
<dbReference type="Gene3D" id="2.60.40.10">
    <property type="entry name" value="Immunoglobulins"/>
    <property type="match status" value="1"/>
</dbReference>
<organism evidence="2 3">
    <name type="scientific">Engystomops pustulosus</name>
    <name type="common">Tungara frog</name>
    <name type="synonym">Physalaemus pustulosus</name>
    <dbReference type="NCBI Taxonomy" id="76066"/>
    <lineage>
        <taxon>Eukaryota</taxon>
        <taxon>Metazoa</taxon>
        <taxon>Chordata</taxon>
        <taxon>Craniata</taxon>
        <taxon>Vertebrata</taxon>
        <taxon>Euteleostomi</taxon>
        <taxon>Amphibia</taxon>
        <taxon>Batrachia</taxon>
        <taxon>Anura</taxon>
        <taxon>Neobatrachia</taxon>
        <taxon>Hyloidea</taxon>
        <taxon>Leptodactylidae</taxon>
        <taxon>Leiuperinae</taxon>
        <taxon>Engystomops</taxon>
    </lineage>
</organism>
<dbReference type="Proteomes" id="UP000824782">
    <property type="component" value="Unassembled WGS sequence"/>
</dbReference>
<dbReference type="GO" id="GO:0004896">
    <property type="term" value="F:cytokine receptor activity"/>
    <property type="evidence" value="ECO:0007669"/>
    <property type="project" value="TreeGrafter"/>
</dbReference>
<dbReference type="Pfam" id="PF01108">
    <property type="entry name" value="Tissue_fac"/>
    <property type="match status" value="1"/>
</dbReference>
<feature type="domain" description="Fibronectin type-III" evidence="1">
    <location>
        <begin position="30"/>
        <end position="114"/>
    </location>
</feature>
<name>A0AAV6YKS1_ENGPU</name>
<accession>A0AAV6YKS1</accession>
<keyword evidence="3" id="KW-1185">Reference proteome</keyword>
<dbReference type="InterPro" id="IPR036116">
    <property type="entry name" value="FN3_sf"/>
</dbReference>
<dbReference type="InterPro" id="IPR050650">
    <property type="entry name" value="Type-II_Cytokine-TF_Rcpt"/>
</dbReference>
<gene>
    <name evidence="2" type="ORF">GDO81_023837</name>
</gene>
<dbReference type="PANTHER" id="PTHR20859">
    <property type="entry name" value="INTERFERON/INTERLEUKIN RECEPTOR"/>
    <property type="match status" value="1"/>
</dbReference>
<evidence type="ECO:0000313" key="2">
    <source>
        <dbReference type="EMBL" id="KAG8537792.1"/>
    </source>
</evidence>
<evidence type="ECO:0000259" key="1">
    <source>
        <dbReference type="Pfam" id="PF01108"/>
    </source>
</evidence>